<protein>
    <submittedName>
        <fullName evidence="2">38760_t:CDS:1</fullName>
    </submittedName>
</protein>
<accession>A0ABN7UQQ4</accession>
<feature type="domain" description="Aminoglycoside phosphotransferase" evidence="1">
    <location>
        <begin position="129"/>
        <end position="200"/>
    </location>
</feature>
<dbReference type="EMBL" id="CAJVQB010004629">
    <property type="protein sequence ID" value="CAG8641393.1"/>
    <property type="molecule type" value="Genomic_DNA"/>
</dbReference>
<dbReference type="PANTHER" id="PTHR21310:SF42">
    <property type="entry name" value="BIFUNCTIONAL AAC_APH"/>
    <property type="match status" value="1"/>
</dbReference>
<dbReference type="Gene3D" id="3.90.1200.10">
    <property type="match status" value="1"/>
</dbReference>
<dbReference type="Gene3D" id="3.30.200.20">
    <property type="entry name" value="Phosphorylase Kinase, domain 1"/>
    <property type="match status" value="1"/>
</dbReference>
<name>A0ABN7UQQ4_GIGMA</name>
<proteinExistence type="predicted"/>
<comment type="caution">
    <text evidence="2">The sequence shown here is derived from an EMBL/GenBank/DDBJ whole genome shotgun (WGS) entry which is preliminary data.</text>
</comment>
<dbReference type="CDD" id="cd05155">
    <property type="entry name" value="APH_ChoK_like_1"/>
    <property type="match status" value="1"/>
</dbReference>
<dbReference type="InterPro" id="IPR002575">
    <property type="entry name" value="Aminoglycoside_PTrfase"/>
</dbReference>
<keyword evidence="3" id="KW-1185">Reference proteome</keyword>
<dbReference type="PANTHER" id="PTHR21310">
    <property type="entry name" value="AMINOGLYCOSIDE PHOSPHOTRANSFERASE-RELATED-RELATED"/>
    <property type="match status" value="1"/>
</dbReference>
<gene>
    <name evidence="2" type="ORF">GMARGA_LOCUS8863</name>
</gene>
<sequence>MKCDKNKQKQPAREQQERELVQSLIKDQFPEYAFLPICQVKKSGHDNRTFRLGDKMAVRLPIGKDYAPQVEKELFWLPRLKRYLSLPISTPLAKGKPTKDYPFPFLKELQAIDASKEPAAGKHNFYRVKKNVWVHGDIAIGNLLVKDGKLCGVIDFGMLGVGDPSCDFVIAWTFLDKKSRKTFFKELSCDKETWSRARGWALWKALITYNEKDMTENAKHTINAILKDYENEKTK</sequence>
<dbReference type="Proteomes" id="UP000789901">
    <property type="component" value="Unassembled WGS sequence"/>
</dbReference>
<reference evidence="2 3" key="1">
    <citation type="submission" date="2021-06" db="EMBL/GenBank/DDBJ databases">
        <authorList>
            <person name="Kallberg Y."/>
            <person name="Tangrot J."/>
            <person name="Rosling A."/>
        </authorList>
    </citation>
    <scope>NUCLEOTIDE SEQUENCE [LARGE SCALE GENOMIC DNA]</scope>
    <source>
        <strain evidence="2 3">120-4 pot B 10/14</strain>
    </source>
</reference>
<dbReference type="InterPro" id="IPR011009">
    <property type="entry name" value="Kinase-like_dom_sf"/>
</dbReference>
<organism evidence="2 3">
    <name type="scientific">Gigaspora margarita</name>
    <dbReference type="NCBI Taxonomy" id="4874"/>
    <lineage>
        <taxon>Eukaryota</taxon>
        <taxon>Fungi</taxon>
        <taxon>Fungi incertae sedis</taxon>
        <taxon>Mucoromycota</taxon>
        <taxon>Glomeromycotina</taxon>
        <taxon>Glomeromycetes</taxon>
        <taxon>Diversisporales</taxon>
        <taxon>Gigasporaceae</taxon>
        <taxon>Gigaspora</taxon>
    </lineage>
</organism>
<evidence type="ECO:0000313" key="3">
    <source>
        <dbReference type="Proteomes" id="UP000789901"/>
    </source>
</evidence>
<evidence type="ECO:0000259" key="1">
    <source>
        <dbReference type="Pfam" id="PF01636"/>
    </source>
</evidence>
<dbReference type="SUPFAM" id="SSF56112">
    <property type="entry name" value="Protein kinase-like (PK-like)"/>
    <property type="match status" value="1"/>
</dbReference>
<dbReference type="InterPro" id="IPR051678">
    <property type="entry name" value="AGP_Transferase"/>
</dbReference>
<dbReference type="Pfam" id="PF01636">
    <property type="entry name" value="APH"/>
    <property type="match status" value="1"/>
</dbReference>
<evidence type="ECO:0000313" key="2">
    <source>
        <dbReference type="EMBL" id="CAG8641393.1"/>
    </source>
</evidence>